<gene>
    <name evidence="2" type="ORF">RSOLAG22IIIB_14191</name>
</gene>
<dbReference type="Proteomes" id="UP000044841">
    <property type="component" value="Unassembled WGS sequence"/>
</dbReference>
<reference evidence="2 3" key="1">
    <citation type="submission" date="2015-07" db="EMBL/GenBank/DDBJ databases">
        <authorList>
            <person name="Noorani M."/>
        </authorList>
    </citation>
    <scope>NUCLEOTIDE SEQUENCE [LARGE SCALE GENOMIC DNA]</scope>
    <source>
        <strain evidence="2">BBA 69670</strain>
    </source>
</reference>
<sequence>MAVWYITDTFLTHANLNSTLDGETNDFVNTRSHTLLLQRVIWQEMGLEYGEHTVIVTHQDGPGALATLDYFMLVDLGLLGTWDDIKNGTKARRDRYLPGQPPQKSSLPAGAIAGGVVGGVTLLAFCVARYMLAWRRWAAKSRSDIDLAGFNGPPLLSHDNGTIQPVAVPPAWGYVSTPYVPEANRCFNTSPARAQATQKSTFWIIHSEPLRFSGIHDFF</sequence>
<keyword evidence="1" id="KW-0472">Membrane</keyword>
<keyword evidence="1" id="KW-0812">Transmembrane</keyword>
<feature type="transmembrane region" description="Helical" evidence="1">
    <location>
        <begin position="111"/>
        <end position="132"/>
    </location>
</feature>
<name>A0A0K6FV12_9AGAM</name>
<organism evidence="2 3">
    <name type="scientific">Rhizoctonia solani</name>
    <dbReference type="NCBI Taxonomy" id="456999"/>
    <lineage>
        <taxon>Eukaryota</taxon>
        <taxon>Fungi</taxon>
        <taxon>Dikarya</taxon>
        <taxon>Basidiomycota</taxon>
        <taxon>Agaricomycotina</taxon>
        <taxon>Agaricomycetes</taxon>
        <taxon>Cantharellales</taxon>
        <taxon>Ceratobasidiaceae</taxon>
        <taxon>Rhizoctonia</taxon>
    </lineage>
</organism>
<keyword evidence="1" id="KW-1133">Transmembrane helix</keyword>
<protein>
    <submittedName>
        <fullName evidence="2">Uncharacterized protein</fullName>
    </submittedName>
</protein>
<dbReference type="AlphaFoldDB" id="A0A0K6FV12"/>
<evidence type="ECO:0000313" key="2">
    <source>
        <dbReference type="EMBL" id="CUA70018.1"/>
    </source>
</evidence>
<proteinExistence type="predicted"/>
<dbReference type="EMBL" id="CYGV01001076">
    <property type="protein sequence ID" value="CUA70018.1"/>
    <property type="molecule type" value="Genomic_DNA"/>
</dbReference>
<keyword evidence="3" id="KW-1185">Reference proteome</keyword>
<evidence type="ECO:0000313" key="3">
    <source>
        <dbReference type="Proteomes" id="UP000044841"/>
    </source>
</evidence>
<accession>A0A0K6FV12</accession>
<evidence type="ECO:0000256" key="1">
    <source>
        <dbReference type="SAM" id="Phobius"/>
    </source>
</evidence>